<dbReference type="SMART" id="SM00849">
    <property type="entry name" value="Lactamase_B"/>
    <property type="match status" value="1"/>
</dbReference>
<comment type="similarity">
    <text evidence="2">Belongs to the metallo-beta-lactamase superfamily.</text>
</comment>
<dbReference type="GO" id="GO:0016787">
    <property type="term" value="F:hydrolase activity"/>
    <property type="evidence" value="ECO:0007669"/>
    <property type="project" value="UniProtKB-KW"/>
</dbReference>
<reference evidence="7 8" key="1">
    <citation type="submission" date="2018-11" db="EMBL/GenBank/DDBJ databases">
        <title>Flavobacterium sp. nov., YIM 102701-2 draft genome.</title>
        <authorList>
            <person name="Li G."/>
            <person name="Jiang Y."/>
        </authorList>
    </citation>
    <scope>NUCLEOTIDE SEQUENCE [LARGE SCALE GENOMIC DNA]</scope>
    <source>
        <strain evidence="7 8">YIM 102701-2</strain>
    </source>
</reference>
<organism evidence="7 8">
    <name type="scientific">Paenimyroides tangerinum</name>
    <dbReference type="NCBI Taxonomy" id="2488728"/>
    <lineage>
        <taxon>Bacteria</taxon>
        <taxon>Pseudomonadati</taxon>
        <taxon>Bacteroidota</taxon>
        <taxon>Flavobacteriia</taxon>
        <taxon>Flavobacteriales</taxon>
        <taxon>Flavobacteriaceae</taxon>
        <taxon>Paenimyroides</taxon>
    </lineage>
</organism>
<dbReference type="Pfam" id="PF00753">
    <property type="entry name" value="Lactamase_B"/>
    <property type="match status" value="1"/>
</dbReference>
<dbReference type="RefSeq" id="WP_125018645.1">
    <property type="nucleotide sequence ID" value="NZ_RQVQ01000012.1"/>
</dbReference>
<dbReference type="AlphaFoldDB" id="A0A3P3W7Q8"/>
<evidence type="ECO:0000259" key="6">
    <source>
        <dbReference type="SMART" id="SM00849"/>
    </source>
</evidence>
<dbReference type="SUPFAM" id="SSF56281">
    <property type="entry name" value="Metallo-hydrolase/oxidoreductase"/>
    <property type="match status" value="1"/>
</dbReference>
<comment type="cofactor">
    <cofactor evidence="1">
        <name>Zn(2+)</name>
        <dbReference type="ChEBI" id="CHEBI:29105"/>
    </cofactor>
</comment>
<dbReference type="InterPro" id="IPR051013">
    <property type="entry name" value="MBL_superfamily_lactonases"/>
</dbReference>
<keyword evidence="3" id="KW-0479">Metal-binding</keyword>
<dbReference type="GO" id="GO:0046872">
    <property type="term" value="F:metal ion binding"/>
    <property type="evidence" value="ECO:0007669"/>
    <property type="project" value="UniProtKB-KW"/>
</dbReference>
<dbReference type="InterPro" id="IPR036866">
    <property type="entry name" value="RibonucZ/Hydroxyglut_hydro"/>
</dbReference>
<dbReference type="InterPro" id="IPR001279">
    <property type="entry name" value="Metallo-B-lactamas"/>
</dbReference>
<feature type="domain" description="Metallo-beta-lactamase" evidence="6">
    <location>
        <begin position="35"/>
        <end position="231"/>
    </location>
</feature>
<evidence type="ECO:0000256" key="1">
    <source>
        <dbReference type="ARBA" id="ARBA00001947"/>
    </source>
</evidence>
<proteinExistence type="inferred from homology"/>
<sequence>MKIYPLLEGTFNVTKQKEFTYLIDDILPKEGINMNVCPFLVETDDDLILIDCGFGAFKNDKTYLISKLNSYGFSENDISIILISHLHKDHINGLGKILNDKFECFFPNAKIFIQEREMHFALNQITFNYDIHFLNYIKNYKNIVYLNSNTGQINDVISYEVVGGHVPFQQVFWLKEDCEIVFFGADNLPQLNYLKFQAAFKNDLDGVKAMNDRIEWHKKAQSENWTILFYHGKKTLMKTF</sequence>
<evidence type="ECO:0000256" key="3">
    <source>
        <dbReference type="ARBA" id="ARBA00022723"/>
    </source>
</evidence>
<accession>A0A3P3W7Q8</accession>
<dbReference type="PANTHER" id="PTHR42978:SF2">
    <property type="entry name" value="102 KBASES UNSTABLE REGION: FROM 1 TO 119443"/>
    <property type="match status" value="1"/>
</dbReference>
<evidence type="ECO:0000256" key="5">
    <source>
        <dbReference type="ARBA" id="ARBA00022833"/>
    </source>
</evidence>
<comment type="caution">
    <text evidence="7">The sequence shown here is derived from an EMBL/GenBank/DDBJ whole genome shotgun (WGS) entry which is preliminary data.</text>
</comment>
<dbReference type="Gene3D" id="3.60.15.10">
    <property type="entry name" value="Ribonuclease Z/Hydroxyacylglutathione hydrolase-like"/>
    <property type="match status" value="1"/>
</dbReference>
<name>A0A3P3W7Q8_9FLAO</name>
<dbReference type="OrthoDB" id="9802897at2"/>
<evidence type="ECO:0000256" key="2">
    <source>
        <dbReference type="ARBA" id="ARBA00007749"/>
    </source>
</evidence>
<keyword evidence="5" id="KW-0862">Zinc</keyword>
<evidence type="ECO:0000313" key="8">
    <source>
        <dbReference type="Proteomes" id="UP000275719"/>
    </source>
</evidence>
<dbReference type="Proteomes" id="UP000275719">
    <property type="component" value="Unassembled WGS sequence"/>
</dbReference>
<keyword evidence="8" id="KW-1185">Reference proteome</keyword>
<evidence type="ECO:0000313" key="7">
    <source>
        <dbReference type="EMBL" id="RRJ91205.1"/>
    </source>
</evidence>
<dbReference type="EMBL" id="RQVQ01000012">
    <property type="protein sequence ID" value="RRJ91205.1"/>
    <property type="molecule type" value="Genomic_DNA"/>
</dbReference>
<evidence type="ECO:0000256" key="4">
    <source>
        <dbReference type="ARBA" id="ARBA00022801"/>
    </source>
</evidence>
<gene>
    <name evidence="7" type="ORF">EG240_06790</name>
</gene>
<protein>
    <submittedName>
        <fullName evidence="7">MBL fold metallo-hydrolase</fullName>
    </submittedName>
</protein>
<keyword evidence="4 7" id="KW-0378">Hydrolase</keyword>
<dbReference type="PANTHER" id="PTHR42978">
    <property type="entry name" value="QUORUM-QUENCHING LACTONASE YTNP-RELATED-RELATED"/>
    <property type="match status" value="1"/>
</dbReference>